<dbReference type="STRING" id="168384.SAMN05660368_00063"/>
<dbReference type="OrthoDB" id="9790372at2"/>
<organism evidence="1 2">
    <name type="scientific">Marvinbryantia formatexigens DSM 14469</name>
    <dbReference type="NCBI Taxonomy" id="478749"/>
    <lineage>
        <taxon>Bacteria</taxon>
        <taxon>Bacillati</taxon>
        <taxon>Bacillota</taxon>
        <taxon>Clostridia</taxon>
        <taxon>Lachnospirales</taxon>
        <taxon>Lachnospiraceae</taxon>
        <taxon>Marvinbryantia</taxon>
    </lineage>
</organism>
<gene>
    <name evidence="1" type="ORF">BRYFOR_06394</name>
</gene>
<dbReference type="Pfam" id="PF02620">
    <property type="entry name" value="YceD"/>
    <property type="match status" value="1"/>
</dbReference>
<dbReference type="PANTHER" id="PTHR34374:SF1">
    <property type="entry name" value="LARGE RIBOSOMAL RNA SUBUNIT ACCUMULATION PROTEIN YCED HOMOLOG 1, CHLOROPLASTIC"/>
    <property type="match status" value="1"/>
</dbReference>
<dbReference type="Proteomes" id="UP000005561">
    <property type="component" value="Unassembled WGS sequence"/>
</dbReference>
<dbReference type="EMBL" id="ACCL02000005">
    <property type="protein sequence ID" value="EET61711.1"/>
    <property type="molecule type" value="Genomic_DNA"/>
</dbReference>
<proteinExistence type="predicted"/>
<keyword evidence="2" id="KW-1185">Reference proteome</keyword>
<accession>C6LCP7</accession>
<evidence type="ECO:0000313" key="2">
    <source>
        <dbReference type="Proteomes" id="UP000005561"/>
    </source>
</evidence>
<dbReference type="RefSeq" id="WP_006861189.1">
    <property type="nucleotide sequence ID" value="NZ_ACCL02000005.1"/>
</dbReference>
<dbReference type="InterPro" id="IPR003772">
    <property type="entry name" value="YceD"/>
</dbReference>
<comment type="caution">
    <text evidence="1">The sequence shown here is derived from an EMBL/GenBank/DDBJ whole genome shotgun (WGS) entry which is preliminary data.</text>
</comment>
<evidence type="ECO:0000313" key="1">
    <source>
        <dbReference type="EMBL" id="EET61711.1"/>
    </source>
</evidence>
<reference evidence="1" key="1">
    <citation type="submission" date="2009-07" db="EMBL/GenBank/DDBJ databases">
        <authorList>
            <person name="Weinstock G."/>
            <person name="Sodergren E."/>
            <person name="Clifton S."/>
            <person name="Fulton L."/>
            <person name="Fulton B."/>
            <person name="Courtney L."/>
            <person name="Fronick C."/>
            <person name="Harrison M."/>
            <person name="Strong C."/>
            <person name="Farmer C."/>
            <person name="Delahaunty K."/>
            <person name="Markovic C."/>
            <person name="Hall O."/>
            <person name="Minx P."/>
            <person name="Tomlinson C."/>
            <person name="Mitreva M."/>
            <person name="Nelson J."/>
            <person name="Hou S."/>
            <person name="Wollam A."/>
            <person name="Pepin K.H."/>
            <person name="Johnson M."/>
            <person name="Bhonagiri V."/>
            <person name="Nash W.E."/>
            <person name="Warren W."/>
            <person name="Chinwalla A."/>
            <person name="Mardis E.R."/>
            <person name="Wilson R.K."/>
        </authorList>
    </citation>
    <scope>NUCLEOTIDE SEQUENCE [LARGE SCALE GENOMIC DNA]</scope>
    <source>
        <strain evidence="1">DSM 14469</strain>
    </source>
</reference>
<dbReference type="eggNOG" id="COG1399">
    <property type="taxonomic scope" value="Bacteria"/>
</dbReference>
<name>C6LCP7_9FIRM</name>
<protein>
    <submittedName>
        <fullName evidence="1">ACR, COG1399</fullName>
    </submittedName>
</protein>
<sequence length="175" mass="20030">MLIDLNEVIKNDGRVMQTDVMPEMKQFVSKMGAFPIVMQQPVSLEIRNMGDRKLQITGSTVLTVRIPCDRCLEDVDVTLELSFEKEADLNKSEAESQQTLENFVYVEGYSLDVDKLVYSELLVNWPSKVLCKEDCKGICSICGTNLNQNTCNCRKEETDLRMAKIQEIFNKYKEV</sequence>
<dbReference type="AlphaFoldDB" id="C6LCP7"/>
<dbReference type="PANTHER" id="PTHR34374">
    <property type="entry name" value="LARGE RIBOSOMAL RNA SUBUNIT ACCUMULATION PROTEIN YCED HOMOLOG 1, CHLOROPLASTIC"/>
    <property type="match status" value="1"/>
</dbReference>